<organism evidence="6 7">
    <name type="scientific">Lelliottia nimipressuralis</name>
    <dbReference type="NCBI Taxonomy" id="69220"/>
    <lineage>
        <taxon>Bacteria</taxon>
        <taxon>Pseudomonadati</taxon>
        <taxon>Pseudomonadota</taxon>
        <taxon>Gammaproteobacteria</taxon>
        <taxon>Enterobacterales</taxon>
        <taxon>Enterobacteriaceae</taxon>
        <taxon>Lelliottia</taxon>
    </lineage>
</organism>
<evidence type="ECO:0000313" key="6">
    <source>
        <dbReference type="EMBL" id="TYT34853.1"/>
    </source>
</evidence>
<name>A0ABY3P5Y5_9ENTR</name>
<keyword evidence="3" id="KW-0732">Signal</keyword>
<evidence type="ECO:0000256" key="1">
    <source>
        <dbReference type="ARBA" id="ARBA00004561"/>
    </source>
</evidence>
<dbReference type="PANTHER" id="PTHR33420:SF3">
    <property type="entry name" value="FIMBRIAL SUBUNIT ELFA"/>
    <property type="match status" value="1"/>
</dbReference>
<dbReference type="InterPro" id="IPR008966">
    <property type="entry name" value="Adhesion_dom_sf"/>
</dbReference>
<dbReference type="EMBL" id="VTFR01000002">
    <property type="protein sequence ID" value="TYT34853.1"/>
    <property type="molecule type" value="Genomic_DNA"/>
</dbReference>
<gene>
    <name evidence="6" type="ORF">FZO59_04220</name>
</gene>
<comment type="similarity">
    <text evidence="2">Belongs to the fimbrial protein family.</text>
</comment>
<protein>
    <submittedName>
        <fullName evidence="6">Type 1 fimbrial protein</fullName>
    </submittedName>
</protein>
<comment type="subcellular location">
    <subcellularLocation>
        <location evidence="1">Fimbrium</location>
    </subcellularLocation>
</comment>
<accession>A0ABY3P5Y5</accession>
<dbReference type="Gene3D" id="2.60.40.1090">
    <property type="entry name" value="Fimbrial-type adhesion domain"/>
    <property type="match status" value="1"/>
</dbReference>
<dbReference type="InterPro" id="IPR050263">
    <property type="entry name" value="Bact_Fimbrial_Adh_Pro"/>
</dbReference>
<sequence length="396" mass="42259">MRFKMNSQFSTRSAMRSSGRVLNILLLLLLVLPFTKAMAVECGFTDVFTENISLPVIGSGLSTVGEDVPVGKVIYKSIHKYDIRATGYFCTVTVEDLQAGVTPINMNTYTIIEAASTPSGPATNSGGIDIFPTNIPGVGVKFNFDPPWSATTFPNVVWEREMSLGYGTLTQGLGQFAHVTVELVKTGPIQQGNQQILGSSFPTFRITSGSKSPFPEQHVFANVSFSGATVMHTKTCQLAAPNINVDLGRHDVNQFTGPGVATDWVNFDIALKDCPPFYGYGDYAFTERTGAITGSNNDNAVTIGFRSVNGVVESNPLLAKIESGPNAATGVGIELSQQNISGSIPLDGSGGFDLLNLPKQDNASYLIPLKARYVQTDNTVTAGPANGAVVFTITYQ</sequence>
<dbReference type="PANTHER" id="PTHR33420">
    <property type="entry name" value="FIMBRIAL SUBUNIT ELFA-RELATED"/>
    <property type="match status" value="1"/>
</dbReference>
<dbReference type="Proteomes" id="UP000323910">
    <property type="component" value="Unassembled WGS sequence"/>
</dbReference>
<feature type="domain" description="Fimbrial-type adhesion" evidence="5">
    <location>
        <begin position="228"/>
        <end position="396"/>
    </location>
</feature>
<comment type="caution">
    <text evidence="6">The sequence shown here is derived from an EMBL/GenBank/DDBJ whole genome shotgun (WGS) entry which is preliminary data.</text>
</comment>
<evidence type="ECO:0000313" key="7">
    <source>
        <dbReference type="Proteomes" id="UP000323910"/>
    </source>
</evidence>
<evidence type="ECO:0000256" key="3">
    <source>
        <dbReference type="ARBA" id="ARBA00022729"/>
    </source>
</evidence>
<dbReference type="Gene3D" id="2.60.40.3310">
    <property type="match status" value="1"/>
</dbReference>
<dbReference type="InterPro" id="IPR000259">
    <property type="entry name" value="Adhesion_dom_fimbrial"/>
</dbReference>
<evidence type="ECO:0000256" key="4">
    <source>
        <dbReference type="ARBA" id="ARBA00023263"/>
    </source>
</evidence>
<evidence type="ECO:0000256" key="2">
    <source>
        <dbReference type="ARBA" id="ARBA00006671"/>
    </source>
</evidence>
<dbReference type="Pfam" id="PF00419">
    <property type="entry name" value="Fimbrial"/>
    <property type="match status" value="1"/>
</dbReference>
<keyword evidence="4" id="KW-0281">Fimbrium</keyword>
<keyword evidence="7" id="KW-1185">Reference proteome</keyword>
<evidence type="ECO:0000259" key="5">
    <source>
        <dbReference type="Pfam" id="PF00419"/>
    </source>
</evidence>
<reference evidence="6 7" key="1">
    <citation type="submission" date="2019-08" db="EMBL/GenBank/DDBJ databases">
        <title>The draft genome of Lelliottia nimipressuralis strain CICC 24156.</title>
        <authorList>
            <person name="Wu W."/>
            <person name="Feng Y."/>
            <person name="Zong Z."/>
        </authorList>
    </citation>
    <scope>NUCLEOTIDE SEQUENCE [LARGE SCALE GENOMIC DNA]</scope>
    <source>
        <strain evidence="6 7">CICC 24156</strain>
    </source>
</reference>
<dbReference type="SUPFAM" id="SSF49401">
    <property type="entry name" value="Bacterial adhesins"/>
    <property type="match status" value="1"/>
</dbReference>
<proteinExistence type="inferred from homology"/>
<dbReference type="InterPro" id="IPR036937">
    <property type="entry name" value="Adhesion_dom_fimbrial_sf"/>
</dbReference>